<dbReference type="AlphaFoldDB" id="A0A426YRW3"/>
<comment type="caution">
    <text evidence="1">The sequence shown here is derived from an EMBL/GenBank/DDBJ whole genome shotgun (WGS) entry which is preliminary data.</text>
</comment>
<dbReference type="PANTHER" id="PTHR46694:SF1">
    <property type="entry name" value="AT-RICH INTERACTIVE DOMAIN-CONTAINING PROTEIN 4"/>
    <property type="match status" value="1"/>
</dbReference>
<dbReference type="InterPro" id="IPR042293">
    <property type="entry name" value="ARID4"/>
</dbReference>
<sequence length="233" mass="26164">MRDMGVELQLRFLFGWLQLEVGGKVYLEIPNGEKIAQALQAKGTPYVIYWKNAFSSYEASHFRQALLSVVQRYSFLCFQLSLWIMKLKCHGWHFIGSSCSHAWDAFQLAHASFRLYCVRNNYVMPANMQKDSGELGPHLLGSAPQINILIPERVQEDGEEIPSDALPVTKIYDDDVDMRLLVCGVPCTVDACLAGSLEDGLNALLNIEVSIIFVGVNFTIESDQITSRLVEVD</sequence>
<protein>
    <submittedName>
        <fullName evidence="1">Uncharacterized protein</fullName>
    </submittedName>
</protein>
<accession>A0A426YRW3</accession>
<dbReference type="Proteomes" id="UP000287651">
    <property type="component" value="Unassembled WGS sequence"/>
</dbReference>
<gene>
    <name evidence="1" type="ORF">B296_00049162</name>
</gene>
<evidence type="ECO:0000313" key="1">
    <source>
        <dbReference type="EMBL" id="RRT54467.1"/>
    </source>
</evidence>
<evidence type="ECO:0000313" key="2">
    <source>
        <dbReference type="Proteomes" id="UP000287651"/>
    </source>
</evidence>
<reference evidence="1 2" key="1">
    <citation type="journal article" date="2014" name="Agronomy (Basel)">
        <title>A Draft Genome Sequence for Ensete ventricosum, the Drought-Tolerant Tree Against Hunger.</title>
        <authorList>
            <person name="Harrison J."/>
            <person name="Moore K.A."/>
            <person name="Paszkiewicz K."/>
            <person name="Jones T."/>
            <person name="Grant M."/>
            <person name="Ambacheew D."/>
            <person name="Muzemil S."/>
            <person name="Studholme D.J."/>
        </authorList>
    </citation>
    <scope>NUCLEOTIDE SEQUENCE [LARGE SCALE GENOMIC DNA]</scope>
</reference>
<proteinExistence type="predicted"/>
<dbReference type="PANTHER" id="PTHR46694">
    <property type="entry name" value="AT-RICH INTERACTIVE DOMAIN-CONTAINING PROTEIN 4"/>
    <property type="match status" value="1"/>
</dbReference>
<organism evidence="1 2">
    <name type="scientific">Ensete ventricosum</name>
    <name type="common">Abyssinian banana</name>
    <name type="synonym">Musa ensete</name>
    <dbReference type="NCBI Taxonomy" id="4639"/>
    <lineage>
        <taxon>Eukaryota</taxon>
        <taxon>Viridiplantae</taxon>
        <taxon>Streptophyta</taxon>
        <taxon>Embryophyta</taxon>
        <taxon>Tracheophyta</taxon>
        <taxon>Spermatophyta</taxon>
        <taxon>Magnoliopsida</taxon>
        <taxon>Liliopsida</taxon>
        <taxon>Zingiberales</taxon>
        <taxon>Musaceae</taxon>
        <taxon>Ensete</taxon>
    </lineage>
</organism>
<dbReference type="EMBL" id="AMZH03010589">
    <property type="protein sequence ID" value="RRT54467.1"/>
    <property type="molecule type" value="Genomic_DNA"/>
</dbReference>
<name>A0A426YRW3_ENSVE</name>